<dbReference type="CDD" id="cd01949">
    <property type="entry name" value="GGDEF"/>
    <property type="match status" value="1"/>
</dbReference>
<dbReference type="InterPro" id="IPR000160">
    <property type="entry name" value="GGDEF_dom"/>
</dbReference>
<protein>
    <recommendedName>
        <fullName evidence="3">diguanylate cyclase</fullName>
        <ecNumber evidence="3">2.7.7.65</ecNumber>
    </recommendedName>
</protein>
<dbReference type="Pfam" id="PF00990">
    <property type="entry name" value="GGDEF"/>
    <property type="match status" value="1"/>
</dbReference>
<dbReference type="GO" id="GO:0005886">
    <property type="term" value="C:plasma membrane"/>
    <property type="evidence" value="ECO:0007669"/>
    <property type="project" value="TreeGrafter"/>
</dbReference>
<dbReference type="InterPro" id="IPR050469">
    <property type="entry name" value="Diguanylate_Cyclase"/>
</dbReference>
<keyword evidence="7" id="KW-1133">Transmembrane helix</keyword>
<feature type="transmembrane region" description="Helical" evidence="7">
    <location>
        <begin position="158"/>
        <end position="177"/>
    </location>
</feature>
<dbReference type="InterPro" id="IPR043128">
    <property type="entry name" value="Rev_trsase/Diguanyl_cyclase"/>
</dbReference>
<dbReference type="PROSITE" id="PS50887">
    <property type="entry name" value="GGDEF"/>
    <property type="match status" value="1"/>
</dbReference>
<dbReference type="SUPFAM" id="SSF55073">
    <property type="entry name" value="Nucleotide cyclase"/>
    <property type="match status" value="1"/>
</dbReference>
<sequence length="509" mass="56159">MLSKRVKLTAIPLSRRRLSAAARSRKRKIMINQAKLTGFRQDKMLFNASLLFLLTTLFYFLGAMMRLVEPLSLFWPLNAVMAAVFARFPYLNRPGYYAICYVAMLAYDAITTSWGSASLLINFSNMVFIVTVALLLVRDKRRGPALSRPMNALRLFTYCLLGAVLCGFFGAMGSLGINAQGFLPLLCDWFSEQFSTGVLLIPWILTLARPRMPTRVKLETLWPLLALVASLAASVVIGGAGCLAFPVAALIWCAVRYPLNVTCFLTLCTGVLQIILVSYGIIEISSAKLSVGSQMFSTRLGVATIAICPAIVAVSVSAINELLAQISRRANYDHLTGVYSRSGLYDTLARDDINPSLAGKPLCVMLMDLDHFKSINDNYGHACGDAVLTAFGRKLRQIAGDEARVARMGGEEFVVVYPDVKLDRACQLAETIRQQIAQEPIIYGEQTVSVSVSIGLGYDAHPRERVSETFNQLMRQADGLLYQSKRQGRNRTSVQEAHQSTLRLTQHLS</sequence>
<evidence type="ECO:0000259" key="8">
    <source>
        <dbReference type="PROSITE" id="PS50887"/>
    </source>
</evidence>
<keyword evidence="7" id="KW-0472">Membrane</keyword>
<comment type="catalytic activity">
    <reaction evidence="5">
        <text>2 GTP = 3',3'-c-di-GMP + 2 diphosphate</text>
        <dbReference type="Rhea" id="RHEA:24898"/>
        <dbReference type="ChEBI" id="CHEBI:33019"/>
        <dbReference type="ChEBI" id="CHEBI:37565"/>
        <dbReference type="ChEBI" id="CHEBI:58805"/>
        <dbReference type="EC" id="2.7.7.65"/>
    </reaction>
</comment>
<dbReference type="STRING" id="1073999.AFK62_09730"/>
<dbReference type="EC" id="2.7.7.65" evidence="3"/>
<feature type="compositionally biased region" description="Polar residues" evidence="6">
    <location>
        <begin position="490"/>
        <end position="509"/>
    </location>
</feature>
<dbReference type="eggNOG" id="COG3706">
    <property type="taxonomic scope" value="Bacteria"/>
</dbReference>
<feature type="transmembrane region" description="Helical" evidence="7">
    <location>
        <begin position="257"/>
        <end position="279"/>
    </location>
</feature>
<keyword evidence="4" id="KW-0342">GTP-binding</keyword>
<reference evidence="9" key="1">
    <citation type="submission" date="2012-07" db="EMBL/GenBank/DDBJ databases">
        <authorList>
            <person name="Cummings C."/>
        </authorList>
    </citation>
    <scope>NUCLEOTIDE SEQUENCE</scope>
    <source>
        <strain evidence="9">1330</strain>
    </source>
</reference>
<feature type="region of interest" description="Disordered" evidence="6">
    <location>
        <begin position="486"/>
        <end position="509"/>
    </location>
</feature>
<evidence type="ECO:0000256" key="2">
    <source>
        <dbReference type="ARBA" id="ARBA00004665"/>
    </source>
</evidence>
<evidence type="ECO:0000313" key="10">
    <source>
        <dbReference type="Proteomes" id="UP000009340"/>
    </source>
</evidence>
<accession>K7ZZT3</accession>
<dbReference type="GO" id="GO:1902201">
    <property type="term" value="P:negative regulation of bacterial-type flagellum-dependent cell motility"/>
    <property type="evidence" value="ECO:0007669"/>
    <property type="project" value="TreeGrafter"/>
</dbReference>
<feature type="domain" description="GGDEF" evidence="8">
    <location>
        <begin position="360"/>
        <end position="497"/>
    </location>
</feature>
<feature type="transmembrane region" description="Helical" evidence="7">
    <location>
        <begin position="45"/>
        <end position="65"/>
    </location>
</feature>
<dbReference type="PANTHER" id="PTHR45138">
    <property type="entry name" value="REGULATORY COMPONENTS OF SENSORY TRANSDUCTION SYSTEM"/>
    <property type="match status" value="1"/>
</dbReference>
<proteinExistence type="predicted"/>
<dbReference type="SMART" id="SM00267">
    <property type="entry name" value="GGDEF"/>
    <property type="match status" value="1"/>
</dbReference>
<dbReference type="Proteomes" id="UP000009340">
    <property type="component" value="Unassembled WGS sequence"/>
</dbReference>
<keyword evidence="7" id="KW-0812">Transmembrane</keyword>
<comment type="caution">
    <text evidence="9">The sequence shown here is derived from an EMBL/GenBank/DDBJ whole genome shotgun (WGS) entry which is preliminary data.</text>
</comment>
<dbReference type="NCBIfam" id="TIGR00254">
    <property type="entry name" value="GGDEF"/>
    <property type="match status" value="1"/>
</dbReference>
<organism evidence="9 10">
    <name type="scientific">Cronobacter condimenti 1330</name>
    <dbReference type="NCBI Taxonomy" id="1073999"/>
    <lineage>
        <taxon>Bacteria</taxon>
        <taxon>Pseudomonadati</taxon>
        <taxon>Pseudomonadota</taxon>
        <taxon>Gammaproteobacteria</taxon>
        <taxon>Enterobacterales</taxon>
        <taxon>Enterobacteriaceae</taxon>
        <taxon>Cronobacter</taxon>
    </lineage>
</organism>
<dbReference type="GO" id="GO:0005525">
    <property type="term" value="F:GTP binding"/>
    <property type="evidence" value="ECO:0007669"/>
    <property type="project" value="UniProtKB-KW"/>
</dbReference>
<evidence type="ECO:0000256" key="5">
    <source>
        <dbReference type="ARBA" id="ARBA00034247"/>
    </source>
</evidence>
<evidence type="ECO:0000256" key="6">
    <source>
        <dbReference type="SAM" id="MobiDB-lite"/>
    </source>
</evidence>
<comment type="pathway">
    <text evidence="2">Purine metabolism; 3',5'-cyclic di-GMP biosynthesis.</text>
</comment>
<evidence type="ECO:0000256" key="7">
    <source>
        <dbReference type="SAM" id="Phobius"/>
    </source>
</evidence>
<evidence type="ECO:0000256" key="3">
    <source>
        <dbReference type="ARBA" id="ARBA00012528"/>
    </source>
</evidence>
<comment type="cofactor">
    <cofactor evidence="1">
        <name>Mg(2+)</name>
        <dbReference type="ChEBI" id="CHEBI:18420"/>
    </cofactor>
</comment>
<dbReference type="Gene3D" id="3.30.70.270">
    <property type="match status" value="1"/>
</dbReference>
<feature type="transmembrane region" description="Helical" evidence="7">
    <location>
        <begin position="300"/>
        <end position="319"/>
    </location>
</feature>
<keyword evidence="4" id="KW-0547">Nucleotide-binding</keyword>
<feature type="transmembrane region" description="Helical" evidence="7">
    <location>
        <begin position="120"/>
        <end position="137"/>
    </location>
</feature>
<dbReference type="InterPro" id="IPR029787">
    <property type="entry name" value="Nucleotide_cyclase"/>
</dbReference>
<dbReference type="AlphaFoldDB" id="K7ZZT3"/>
<gene>
    <name evidence="9" type="ORF">BN137_1776</name>
</gene>
<dbReference type="PANTHER" id="PTHR45138:SF9">
    <property type="entry name" value="DIGUANYLATE CYCLASE DGCM-RELATED"/>
    <property type="match status" value="1"/>
</dbReference>
<dbReference type="GO" id="GO:0052621">
    <property type="term" value="F:diguanylate cyclase activity"/>
    <property type="evidence" value="ECO:0007669"/>
    <property type="project" value="UniProtKB-EC"/>
</dbReference>
<evidence type="ECO:0000256" key="1">
    <source>
        <dbReference type="ARBA" id="ARBA00001946"/>
    </source>
</evidence>
<dbReference type="GO" id="GO:0043709">
    <property type="term" value="P:cell adhesion involved in single-species biofilm formation"/>
    <property type="evidence" value="ECO:0007669"/>
    <property type="project" value="TreeGrafter"/>
</dbReference>
<evidence type="ECO:0000313" key="9">
    <source>
        <dbReference type="EMBL" id="CCJ72408.1"/>
    </source>
</evidence>
<dbReference type="EMBL" id="CAKW01000067">
    <property type="protein sequence ID" value="CCJ72408.1"/>
    <property type="molecule type" value="Genomic_DNA"/>
</dbReference>
<evidence type="ECO:0000256" key="4">
    <source>
        <dbReference type="ARBA" id="ARBA00023134"/>
    </source>
</evidence>
<dbReference type="FunFam" id="3.30.70.270:FF:000001">
    <property type="entry name" value="Diguanylate cyclase domain protein"/>
    <property type="match status" value="1"/>
</dbReference>
<feature type="transmembrane region" description="Helical" evidence="7">
    <location>
        <begin position="220"/>
        <end position="251"/>
    </location>
</feature>
<name>K7ZZT3_9ENTR</name>